<comment type="subunit">
    <text evidence="2">Component of the NuA4 histone acetyltransferase complex.</text>
</comment>
<dbReference type="EMBL" id="JH658008">
    <property type="protein sequence ID" value="EXM15908.1"/>
    <property type="molecule type" value="Genomic_DNA"/>
</dbReference>
<sequence>MRTRSQKDTTTQAIPTTGKQHVAGGHQRSWRLAEFDRMELDELSNTYYVFLKWPDGEVTRHDKEEVYKNCPQQLAFFYVGLIELVDPE</sequence>
<dbReference type="AlphaFoldDB" id="X0KQR3"/>
<evidence type="ECO:0000259" key="5">
    <source>
        <dbReference type="Pfam" id="PF01393"/>
    </source>
</evidence>
<reference evidence="6" key="2">
    <citation type="submission" date="2012-05" db="EMBL/GenBank/DDBJ databases">
        <title>The Genome Annotation of Fusarium oxysporum Cotton.</title>
        <authorList>
            <consortium name="The Broad Institute Genomics Platform"/>
            <person name="Ma L.-J."/>
            <person name="Corby-Kistler H."/>
            <person name="Broz K."/>
            <person name="Gale L.R."/>
            <person name="Jonkers W."/>
            <person name="O'Donnell K."/>
            <person name="Ploetz R."/>
            <person name="Steinberg C."/>
            <person name="Schwartz D.C."/>
            <person name="VanEtten H."/>
            <person name="Zhou S."/>
            <person name="Young S.K."/>
            <person name="Zeng Q."/>
            <person name="Gargeya S."/>
            <person name="Fitzgerald M."/>
            <person name="Abouelleil A."/>
            <person name="Alvarado L."/>
            <person name="Chapman S.B."/>
            <person name="Gainer-Dewar J."/>
            <person name="Goldberg J."/>
            <person name="Griggs A."/>
            <person name="Gujja S."/>
            <person name="Hansen M."/>
            <person name="Howarth C."/>
            <person name="Imamovic A."/>
            <person name="Ireland A."/>
            <person name="Larimer J."/>
            <person name="McCowan C."/>
            <person name="Murphy C."/>
            <person name="Pearson M."/>
            <person name="Poon T.W."/>
            <person name="Priest M."/>
            <person name="Roberts A."/>
            <person name="Saif S."/>
            <person name="Shea T."/>
            <person name="Sykes S."/>
            <person name="Wortman J."/>
            <person name="Nusbaum C."/>
            <person name="Birren B."/>
        </authorList>
    </citation>
    <scope>NUCLEOTIDE SEQUENCE</scope>
    <source>
        <strain evidence="6">25433</strain>
    </source>
</reference>
<accession>X0KQR3</accession>
<dbReference type="InterPro" id="IPR008251">
    <property type="entry name" value="Chromo_shadow_dom"/>
</dbReference>
<comment type="subcellular location">
    <subcellularLocation>
        <location evidence="1">Nucleus</location>
    </subcellularLocation>
</comment>
<dbReference type="Proteomes" id="UP000030701">
    <property type="component" value="Unassembled WGS sequence"/>
</dbReference>
<dbReference type="Pfam" id="PF01393">
    <property type="entry name" value="Chromo_shadow"/>
    <property type="match status" value="1"/>
</dbReference>
<evidence type="ECO:0000256" key="2">
    <source>
        <dbReference type="ARBA" id="ARBA00011353"/>
    </source>
</evidence>
<feature type="region of interest" description="Disordered" evidence="4">
    <location>
        <begin position="1"/>
        <end position="25"/>
    </location>
</feature>
<keyword evidence="3" id="KW-0539">Nucleus</keyword>
<dbReference type="InterPro" id="IPR016197">
    <property type="entry name" value="Chromo-like_dom_sf"/>
</dbReference>
<organism evidence="6">
    <name type="scientific">Fusarium oxysporum f. sp. vasinfectum 25433</name>
    <dbReference type="NCBI Taxonomy" id="1089449"/>
    <lineage>
        <taxon>Eukaryota</taxon>
        <taxon>Fungi</taxon>
        <taxon>Dikarya</taxon>
        <taxon>Ascomycota</taxon>
        <taxon>Pezizomycotina</taxon>
        <taxon>Sordariomycetes</taxon>
        <taxon>Hypocreomycetidae</taxon>
        <taxon>Hypocreales</taxon>
        <taxon>Nectriaceae</taxon>
        <taxon>Fusarium</taxon>
        <taxon>Fusarium oxysporum species complex</taxon>
    </lineage>
</organism>
<evidence type="ECO:0000256" key="3">
    <source>
        <dbReference type="ARBA" id="ARBA00023242"/>
    </source>
</evidence>
<evidence type="ECO:0000256" key="1">
    <source>
        <dbReference type="ARBA" id="ARBA00004123"/>
    </source>
</evidence>
<dbReference type="Gene3D" id="2.40.50.40">
    <property type="match status" value="1"/>
</dbReference>
<protein>
    <recommendedName>
        <fullName evidence="5">Chromo shadow domain-containing protein</fullName>
    </recommendedName>
</protein>
<dbReference type="SUPFAM" id="SSF54160">
    <property type="entry name" value="Chromo domain-like"/>
    <property type="match status" value="1"/>
</dbReference>
<dbReference type="GO" id="GO:0005634">
    <property type="term" value="C:nucleus"/>
    <property type="evidence" value="ECO:0007669"/>
    <property type="project" value="UniProtKB-SubCell"/>
</dbReference>
<dbReference type="HOGENOM" id="CLU_2469180_0_0_1"/>
<proteinExistence type="predicted"/>
<evidence type="ECO:0000256" key="4">
    <source>
        <dbReference type="SAM" id="MobiDB-lite"/>
    </source>
</evidence>
<feature type="compositionally biased region" description="Polar residues" evidence="4">
    <location>
        <begin position="8"/>
        <end position="19"/>
    </location>
</feature>
<gene>
    <name evidence="6" type="ORF">FOTG_15759</name>
</gene>
<feature type="domain" description="Chromo shadow" evidence="5">
    <location>
        <begin position="45"/>
        <end position="78"/>
    </location>
</feature>
<reference evidence="6" key="1">
    <citation type="submission" date="2011-11" db="EMBL/GenBank/DDBJ databases">
        <title>The Genome Sequence of Fusarium oxysporum Cotton.</title>
        <authorList>
            <consortium name="The Broad Institute Genome Sequencing Platform"/>
            <person name="Ma L.-J."/>
            <person name="Gale L.R."/>
            <person name="Schwartz D.C."/>
            <person name="Zhou S."/>
            <person name="Corby-Kistler H."/>
            <person name="Young S.K."/>
            <person name="Zeng Q."/>
            <person name="Gargeya S."/>
            <person name="Fitzgerald M."/>
            <person name="Haas B."/>
            <person name="Abouelleil A."/>
            <person name="Alvarado L."/>
            <person name="Arachchi H.M."/>
            <person name="Berlin A."/>
            <person name="Brown A."/>
            <person name="Chapman S.B."/>
            <person name="Chen Z."/>
            <person name="Dunbar C."/>
            <person name="Freedman E."/>
            <person name="Gearin G."/>
            <person name="Goldberg J."/>
            <person name="Griggs A."/>
            <person name="Gujja S."/>
            <person name="Heiman D."/>
            <person name="Howarth C."/>
            <person name="Larson L."/>
            <person name="Lui A."/>
            <person name="MacDonald P.J.P."/>
            <person name="Montmayeur A."/>
            <person name="Murphy C."/>
            <person name="Neiman D."/>
            <person name="Pearson M."/>
            <person name="Priest M."/>
            <person name="Roberts A."/>
            <person name="Saif S."/>
            <person name="Shea T."/>
            <person name="Shenoy N."/>
            <person name="Sisk P."/>
            <person name="Stolte C."/>
            <person name="Sykes S."/>
            <person name="Wortman J."/>
            <person name="Nusbaum C."/>
            <person name="Birren B."/>
        </authorList>
    </citation>
    <scope>NUCLEOTIDE SEQUENCE [LARGE SCALE GENOMIC DNA]</scope>
    <source>
        <strain evidence="6">25433</strain>
    </source>
</reference>
<evidence type="ECO:0000313" key="6">
    <source>
        <dbReference type="EMBL" id="EXM15908.1"/>
    </source>
</evidence>
<name>X0KQR3_FUSOX</name>